<feature type="compositionally biased region" description="Polar residues" evidence="1">
    <location>
        <begin position="36"/>
        <end position="45"/>
    </location>
</feature>
<keyword evidence="3" id="KW-1185">Reference proteome</keyword>
<feature type="region of interest" description="Disordered" evidence="1">
    <location>
        <begin position="101"/>
        <end position="126"/>
    </location>
</feature>
<dbReference type="AlphaFoldDB" id="A0A4D9DPI1"/>
<evidence type="ECO:0000313" key="2">
    <source>
        <dbReference type="EMBL" id="TFJ98191.1"/>
    </source>
</evidence>
<reference evidence="2 3" key="2">
    <citation type="submission" date="2019-04" db="EMBL/GenBank/DDBJ databases">
        <title>The genome sequence of big-headed turtle.</title>
        <authorList>
            <person name="Gong S."/>
        </authorList>
    </citation>
    <scope>NUCLEOTIDE SEQUENCE [LARGE SCALE GENOMIC DNA]</scope>
    <source>
        <strain evidence="2">DO16091913</strain>
        <tissue evidence="2">Muscle</tissue>
    </source>
</reference>
<feature type="compositionally biased region" description="Polar residues" evidence="1">
    <location>
        <begin position="1"/>
        <end position="12"/>
    </location>
</feature>
<reference evidence="2 3" key="1">
    <citation type="submission" date="2019-04" db="EMBL/GenBank/DDBJ databases">
        <title>Draft genome of the big-headed turtle Platysternon megacephalum.</title>
        <authorList>
            <person name="Gong S."/>
        </authorList>
    </citation>
    <scope>NUCLEOTIDE SEQUENCE [LARGE SCALE GENOMIC DNA]</scope>
    <source>
        <strain evidence="2">DO16091913</strain>
        <tissue evidence="2">Muscle</tissue>
    </source>
</reference>
<accession>A0A4D9DPI1</accession>
<feature type="region of interest" description="Disordered" evidence="1">
    <location>
        <begin position="1"/>
        <end position="69"/>
    </location>
</feature>
<organism evidence="2 3">
    <name type="scientific">Platysternon megacephalum</name>
    <name type="common">big-headed turtle</name>
    <dbReference type="NCBI Taxonomy" id="55544"/>
    <lineage>
        <taxon>Eukaryota</taxon>
        <taxon>Metazoa</taxon>
        <taxon>Chordata</taxon>
        <taxon>Craniata</taxon>
        <taxon>Vertebrata</taxon>
        <taxon>Euteleostomi</taxon>
        <taxon>Archelosauria</taxon>
        <taxon>Testudinata</taxon>
        <taxon>Testudines</taxon>
        <taxon>Cryptodira</taxon>
        <taxon>Durocryptodira</taxon>
        <taxon>Testudinoidea</taxon>
        <taxon>Platysternidae</taxon>
        <taxon>Platysternon</taxon>
    </lineage>
</organism>
<evidence type="ECO:0000256" key="1">
    <source>
        <dbReference type="SAM" id="MobiDB-lite"/>
    </source>
</evidence>
<feature type="compositionally biased region" description="Polar residues" evidence="1">
    <location>
        <begin position="115"/>
        <end position="126"/>
    </location>
</feature>
<name>A0A4D9DPI1_9SAUR</name>
<comment type="caution">
    <text evidence="2">The sequence shown here is derived from an EMBL/GenBank/DDBJ whole genome shotgun (WGS) entry which is preliminary data.</text>
</comment>
<gene>
    <name evidence="2" type="ORF">DR999_PMT19884</name>
</gene>
<protein>
    <submittedName>
        <fullName evidence="2">N-acylglucosamine 2-epimerase</fullName>
    </submittedName>
</protein>
<evidence type="ECO:0000313" key="3">
    <source>
        <dbReference type="Proteomes" id="UP000297703"/>
    </source>
</evidence>
<sequence length="126" mass="13141">MSSVDGTSSASLKKTRGDAVAGRSFTSRTAFRDITARTNIVSPALQQKDATRRTSPTSSTAQDPDAGHCPAVLEVTPASQTRVSSETTQWDLNTSLDACPAESLHTALSEPREPSNGSADTTEACG</sequence>
<proteinExistence type="predicted"/>
<dbReference type="EMBL" id="QXTE01000418">
    <property type="protein sequence ID" value="TFJ98191.1"/>
    <property type="molecule type" value="Genomic_DNA"/>
</dbReference>
<dbReference type="Proteomes" id="UP000297703">
    <property type="component" value="Unassembled WGS sequence"/>
</dbReference>